<dbReference type="PANTHER" id="PTHR23423">
    <property type="entry name" value="ORGANIC SOLUTE TRANSPORTER-RELATED"/>
    <property type="match status" value="1"/>
</dbReference>
<evidence type="ECO:0000313" key="9">
    <source>
        <dbReference type="Proteomes" id="UP000823941"/>
    </source>
</evidence>
<feature type="transmembrane region" description="Helical" evidence="6">
    <location>
        <begin position="93"/>
        <end position="115"/>
    </location>
</feature>
<feature type="chain" id="PRO_5045123308" description="Organic solute transporter alpha-like protein" evidence="7">
    <location>
        <begin position="19"/>
        <end position="239"/>
    </location>
</feature>
<keyword evidence="4 6" id="KW-0472">Membrane</keyword>
<evidence type="ECO:0000256" key="4">
    <source>
        <dbReference type="ARBA" id="ARBA00023136"/>
    </source>
</evidence>
<evidence type="ECO:0000256" key="3">
    <source>
        <dbReference type="ARBA" id="ARBA00022989"/>
    </source>
</evidence>
<comment type="caution">
    <text evidence="8">The sequence shown here is derived from an EMBL/GenBank/DDBJ whole genome shotgun (WGS) entry which is preliminary data.</text>
</comment>
<organism evidence="8 9">
    <name type="scientific">Plutella xylostella</name>
    <name type="common">Diamondback moth</name>
    <name type="synonym">Plutella maculipennis</name>
    <dbReference type="NCBI Taxonomy" id="51655"/>
    <lineage>
        <taxon>Eukaryota</taxon>
        <taxon>Metazoa</taxon>
        <taxon>Ecdysozoa</taxon>
        <taxon>Arthropoda</taxon>
        <taxon>Hexapoda</taxon>
        <taxon>Insecta</taxon>
        <taxon>Pterygota</taxon>
        <taxon>Neoptera</taxon>
        <taxon>Endopterygota</taxon>
        <taxon>Lepidoptera</taxon>
        <taxon>Glossata</taxon>
        <taxon>Ditrysia</taxon>
        <taxon>Yponomeutoidea</taxon>
        <taxon>Plutellidae</taxon>
        <taxon>Plutella</taxon>
    </lineage>
</organism>
<evidence type="ECO:0000256" key="6">
    <source>
        <dbReference type="SAM" id="Phobius"/>
    </source>
</evidence>
<evidence type="ECO:0000313" key="8">
    <source>
        <dbReference type="EMBL" id="KAG7302040.1"/>
    </source>
</evidence>
<dbReference type="EMBL" id="JAHIBW010000018">
    <property type="protein sequence ID" value="KAG7302040.1"/>
    <property type="molecule type" value="Genomic_DNA"/>
</dbReference>
<keyword evidence="7" id="KW-0732">Signal</keyword>
<feature type="transmembrane region" description="Helical" evidence="6">
    <location>
        <begin position="60"/>
        <end position="81"/>
    </location>
</feature>
<protein>
    <recommendedName>
        <fullName evidence="10">Organic solute transporter alpha-like protein</fullName>
    </recommendedName>
</protein>
<evidence type="ECO:0000256" key="1">
    <source>
        <dbReference type="ARBA" id="ARBA00004141"/>
    </source>
</evidence>
<evidence type="ECO:0000256" key="5">
    <source>
        <dbReference type="SAM" id="MobiDB-lite"/>
    </source>
</evidence>
<dbReference type="InterPro" id="IPR005178">
    <property type="entry name" value="Ostalpha/TMEM184C"/>
</dbReference>
<comment type="subcellular location">
    <subcellularLocation>
        <location evidence="1">Membrane</location>
        <topology evidence="1">Multi-pass membrane protein</topology>
    </subcellularLocation>
</comment>
<keyword evidence="2 6" id="KW-0812">Transmembrane</keyword>
<evidence type="ECO:0008006" key="10">
    <source>
        <dbReference type="Google" id="ProtNLM"/>
    </source>
</evidence>
<feature type="compositionally biased region" description="Polar residues" evidence="5">
    <location>
        <begin position="226"/>
        <end position="239"/>
    </location>
</feature>
<evidence type="ECO:0000256" key="2">
    <source>
        <dbReference type="ARBA" id="ARBA00022692"/>
    </source>
</evidence>
<dbReference type="Pfam" id="PF03619">
    <property type="entry name" value="Solute_trans_a"/>
    <property type="match status" value="1"/>
</dbReference>
<reference evidence="8 9" key="1">
    <citation type="submission" date="2021-06" db="EMBL/GenBank/DDBJ databases">
        <title>A haploid diamondback moth (Plutella xylostella L.) genome assembly resolves 31 chromosomes and identifies a diamide resistance mutation.</title>
        <authorList>
            <person name="Ward C.M."/>
            <person name="Perry K.D."/>
            <person name="Baker G."/>
            <person name="Powis K."/>
            <person name="Heckel D.G."/>
            <person name="Baxter S.W."/>
        </authorList>
    </citation>
    <scope>NUCLEOTIDE SEQUENCE [LARGE SCALE GENOMIC DNA]</scope>
    <source>
        <strain evidence="8 9">LV</strain>
        <tissue evidence="8">Single pupa</tissue>
    </source>
</reference>
<dbReference type="Proteomes" id="UP000823941">
    <property type="component" value="Chromosome 18"/>
</dbReference>
<keyword evidence="3 6" id="KW-1133">Transmembrane helix</keyword>
<keyword evidence="9" id="KW-1185">Reference proteome</keyword>
<gene>
    <name evidence="8" type="ORF">JYU34_013495</name>
</gene>
<feature type="transmembrane region" description="Helical" evidence="6">
    <location>
        <begin position="127"/>
        <end position="147"/>
    </location>
</feature>
<dbReference type="SMART" id="SM01417">
    <property type="entry name" value="Solute_trans_a"/>
    <property type="match status" value="1"/>
</dbReference>
<name>A0ABQ7QB90_PLUXY</name>
<proteinExistence type="predicted"/>
<accession>A0ABQ7QB90</accession>
<sequence length="239" mass="26610">MVAMYHLFQLLVAECGGAEQLVRCAEGARLETRVLPCCCWPCCVLPRPLLHKSRISTLRYLVLQMPIIQAILYVVILVLWAEDKNLYANSFIMIQPFIAASILLGVWAMIMTVRAAEAAGARPRGKFLAVQIVLLVVKLQGGAVKVVPALVKMPCLMALHPSVFINLIHNSLMLVEVFLLSVWAWYLYSAKTDKFADKFADKVQHAVVAVLEESPKANSRKLDFTQRGSRPNSFGSEVK</sequence>
<feature type="transmembrane region" description="Helical" evidence="6">
    <location>
        <begin position="167"/>
        <end position="188"/>
    </location>
</feature>
<feature type="signal peptide" evidence="7">
    <location>
        <begin position="1"/>
        <end position="18"/>
    </location>
</feature>
<evidence type="ECO:0000256" key="7">
    <source>
        <dbReference type="SAM" id="SignalP"/>
    </source>
</evidence>
<feature type="region of interest" description="Disordered" evidence="5">
    <location>
        <begin position="216"/>
        <end position="239"/>
    </location>
</feature>